<protein>
    <submittedName>
        <fullName evidence="1">Modin</fullName>
    </submittedName>
</protein>
<accession>A0ABR4PY68</accession>
<evidence type="ECO:0000313" key="1">
    <source>
        <dbReference type="EMBL" id="KAL3428310.1"/>
    </source>
</evidence>
<name>A0ABR4PY68_9HELO</name>
<comment type="caution">
    <text evidence="1">The sequence shown here is derived from an EMBL/GenBank/DDBJ whole genome shotgun (WGS) entry which is preliminary data.</text>
</comment>
<reference evidence="1 2" key="1">
    <citation type="submission" date="2024-06" db="EMBL/GenBank/DDBJ databases">
        <title>Complete genome of Phlyctema vagabunda strain 19-DSS-EL-015.</title>
        <authorList>
            <person name="Fiorenzani C."/>
        </authorList>
    </citation>
    <scope>NUCLEOTIDE SEQUENCE [LARGE SCALE GENOMIC DNA]</scope>
    <source>
        <strain evidence="1 2">19-DSS-EL-015</strain>
    </source>
</reference>
<gene>
    <name evidence="1" type="ORF">PVAG01_01819</name>
</gene>
<dbReference type="EMBL" id="JBFCZG010000001">
    <property type="protein sequence ID" value="KAL3428310.1"/>
    <property type="molecule type" value="Genomic_DNA"/>
</dbReference>
<dbReference type="Proteomes" id="UP001629113">
    <property type="component" value="Unassembled WGS sequence"/>
</dbReference>
<keyword evidence="2" id="KW-1185">Reference proteome</keyword>
<proteinExistence type="predicted"/>
<organism evidence="1 2">
    <name type="scientific">Phlyctema vagabunda</name>
    <dbReference type="NCBI Taxonomy" id="108571"/>
    <lineage>
        <taxon>Eukaryota</taxon>
        <taxon>Fungi</taxon>
        <taxon>Dikarya</taxon>
        <taxon>Ascomycota</taxon>
        <taxon>Pezizomycotina</taxon>
        <taxon>Leotiomycetes</taxon>
        <taxon>Helotiales</taxon>
        <taxon>Dermateaceae</taxon>
        <taxon>Phlyctema</taxon>
    </lineage>
</organism>
<evidence type="ECO:0000313" key="2">
    <source>
        <dbReference type="Proteomes" id="UP001629113"/>
    </source>
</evidence>
<sequence length="552" mass="63196">MGLTEVNLGLTALIVSLVALCTTVLQVLQQYFSSAEGYRRCAYSVMGLWSEGTHRQLRKLEFRFEVVFEAPVIFIAAPTNLRGPIPGRPIYYINGTEKSYTDTRTLLPREEKAAETEARNRVHTADDERASWVTLLSTLQQSERESREWDENKSREKPPQKCYPDRIYGISVGIQSKRRSWDFMPSSVTKPYANTTICHIVEMMAMLGMYWKSFDLSLWNLRAEGHGHILTSSQVQGLGMMVNFSVTGKSSFKADRVIPSDDIKKLCFGTVPDIFDAPDHITQQSKAQNIDLVFGTDSEVSDTLESLGCTPKMIKRYRKDRKHIFSVSFEIVAMLGKVVRIRGSNFRMLPNPTADHWLKTSDSRKASWQIVRLMEVFQESLKQRLEEENHGPGTQMRIAAESWKAIRKHGCTDDANLTLGAREAIHDAIDDVDKYLLGLEQKDVLDVVVAHLEEVMEVLENPTSQLNTIVLSNKEEPFVRFYFNEIFPKVINRRVREEDPPTTPKKKNQRSDIWVTLIFRMFCWLLLHDFDSKDTKIVPADLEGSRMPIYIG</sequence>